<dbReference type="OrthoDB" id="6208912at2"/>
<dbReference type="RefSeq" id="WP_068901637.1">
    <property type="nucleotide sequence ID" value="NZ_JBHUIF010000031.1"/>
</dbReference>
<comment type="caution">
    <text evidence="2">The sequence shown here is derived from an EMBL/GenBank/DDBJ whole genome shotgun (WGS) entry which is preliminary data.</text>
</comment>
<dbReference type="InterPro" id="IPR009875">
    <property type="entry name" value="PilZ_domain"/>
</dbReference>
<evidence type="ECO:0000313" key="3">
    <source>
        <dbReference type="Proteomes" id="UP000094936"/>
    </source>
</evidence>
<reference evidence="2 3" key="1">
    <citation type="submission" date="2016-05" db="EMBL/GenBank/DDBJ databases">
        <title>Genomic Taxonomy of the Vibrionaceae.</title>
        <authorList>
            <person name="Gomez-Gil B."/>
            <person name="Enciso-Ibarra J."/>
        </authorList>
    </citation>
    <scope>NUCLEOTIDE SEQUENCE [LARGE SCALE GENOMIC DNA]</scope>
    <source>
        <strain evidence="2 3">CAIM 1920</strain>
    </source>
</reference>
<evidence type="ECO:0000259" key="1">
    <source>
        <dbReference type="Pfam" id="PF07238"/>
    </source>
</evidence>
<dbReference type="Pfam" id="PF07238">
    <property type="entry name" value="PilZ"/>
    <property type="match status" value="1"/>
</dbReference>
<sequence>MKRLIIEWHFSLSDMTISAQKFEHVVIELLPHFLKPNFEARLDALSSKYTSTEVFMIKMEINRRMTPCSKRLDLRGRVPGEVREYELENERCWLDDIALNHYRKRIEFYGGSLTHGLWEELQPKQEKRNVLLKPTQHKAEPTANFSAEYFKSGAGILRKESRYKFFATIELVLPDGCLVHGNTLDISSSGLKIKATAAFDYHVDDEVTIRFPKLDEAEEMPELIEGITYTITQIRDYSYSSHFMTLGLKIVSPSKAIGAVIDNRHRNKKSQKPTEDSNHQIDNIRHRALEKVVVNHTTTLALFLEFGAIRFALMTLMNRGIWDYWHNEKGEQFFSQLLSEGRLQSLQKERELIFYCFCRYKKDQKYYVCASDTELSEQERKHFWSIGINEPSWRILRLRLSAIEKDELKDSPTDMAALSHIVLIQDLTDHDQRDDYQIESPEPEVKTELLNRFSRSLYNSSRISPINPDIQSQFADLLRKISVDHFDSTSYFLGKKDMIYSAHAFVINTHNNFLNQILLEKKKTSNMSLQPLYHDELMRLIKKAAKKNSPPPISHIDFYIAIFPAGKNKVRSAVRTFSEFSSPIDRVNFIINARKMGSFVAVRNTLQPIRRVYDYADNRALSPLLTNSRNQITLLQHEMNSICVFGELTNITQEVLKRYLLGNQ</sequence>
<protein>
    <recommendedName>
        <fullName evidence="1">PilZ domain-containing protein</fullName>
    </recommendedName>
</protein>
<dbReference type="GO" id="GO:0035438">
    <property type="term" value="F:cyclic-di-GMP binding"/>
    <property type="evidence" value="ECO:0007669"/>
    <property type="project" value="InterPro"/>
</dbReference>
<dbReference type="AlphaFoldDB" id="A0A1C3EK57"/>
<gene>
    <name evidence="2" type="ORF">A8L45_09565</name>
</gene>
<evidence type="ECO:0000313" key="2">
    <source>
        <dbReference type="EMBL" id="ODA33621.1"/>
    </source>
</evidence>
<keyword evidence="3" id="KW-1185">Reference proteome</keyword>
<accession>A0A1C3EK57</accession>
<dbReference type="STRING" id="1080227.A8L45_09565"/>
<organism evidence="2 3">
    <name type="scientific">Veronia pacifica</name>
    <dbReference type="NCBI Taxonomy" id="1080227"/>
    <lineage>
        <taxon>Bacteria</taxon>
        <taxon>Pseudomonadati</taxon>
        <taxon>Pseudomonadota</taxon>
        <taxon>Gammaproteobacteria</taxon>
        <taxon>Vibrionales</taxon>
        <taxon>Vibrionaceae</taxon>
        <taxon>Veronia</taxon>
    </lineage>
</organism>
<name>A0A1C3EK57_9GAMM</name>
<dbReference type="EMBL" id="LYBM01000014">
    <property type="protein sequence ID" value="ODA33621.1"/>
    <property type="molecule type" value="Genomic_DNA"/>
</dbReference>
<dbReference type="SUPFAM" id="SSF141371">
    <property type="entry name" value="PilZ domain-like"/>
    <property type="match status" value="1"/>
</dbReference>
<dbReference type="Proteomes" id="UP000094936">
    <property type="component" value="Unassembled WGS sequence"/>
</dbReference>
<proteinExistence type="predicted"/>
<feature type="domain" description="PilZ" evidence="1">
    <location>
        <begin position="157"/>
        <end position="220"/>
    </location>
</feature>